<dbReference type="InterPro" id="IPR057059">
    <property type="entry name" value="LTI65/LTI78_PGEED"/>
</dbReference>
<reference evidence="3 4" key="1">
    <citation type="submission" date="2020-08" db="EMBL/GenBank/DDBJ databases">
        <title>Plant Genome Project.</title>
        <authorList>
            <person name="Zhang R.-G."/>
        </authorList>
    </citation>
    <scope>NUCLEOTIDE SEQUENCE [LARGE SCALE GENOMIC DNA]</scope>
    <source>
        <tissue evidence="3">Rhizome</tissue>
    </source>
</reference>
<name>A0A8J5IK82_ZINOF</name>
<feature type="region of interest" description="Disordered" evidence="1">
    <location>
        <begin position="159"/>
        <end position="180"/>
    </location>
</feature>
<dbReference type="GO" id="GO:0009737">
    <property type="term" value="P:response to abscisic acid"/>
    <property type="evidence" value="ECO:0007669"/>
    <property type="project" value="InterPro"/>
</dbReference>
<dbReference type="PANTHER" id="PTHR33836">
    <property type="entry name" value="LOW-TEMPERATURE-INDUCED 65 KDA PROTEIN-RELATED"/>
    <property type="match status" value="1"/>
</dbReference>
<evidence type="ECO:0000313" key="4">
    <source>
        <dbReference type="Proteomes" id="UP000734854"/>
    </source>
</evidence>
<sequence>MAQSQRQRPDLDYQIGRQTLPSRNLQTHKGVSSPHTNLSAPTTPTSRHFYGYEYHDHHFENEKKSIIKRAKDKAKRWRYSILRRKSNKHENDNKPQVSLDEMEEQEIENHGTTNYGLTCEEDSSTKESTTIRYLSSNSNSTRITSQANGNWEIEMKQANDAAKQPSKAYNPPKVAKPIPSTANITRMDNNNMNQALANITRMDNNNMNQAPAATWSTFNTNEHNNSEKMMLPPTTTISEYTTKMKTVNLETTTSTSIANNDNTDCETKTIDLITTSLPSTTNDHNTVNEIVQEKLSPFTTSIAPISTSIVSGHKISSEKEMQSPITITSAPATYGYETMDEPLIDTLLSGTTTSTSIVSDHKNIDNVETLSPSPMSFGFVNDHKTIDEVETLSQSLMSFGSIVNGHKTIGETLIETLAPAYTMALEATLLIASKIQESCPRIENAKKQFWNRGLSMKEYLMNKLEPTEEDRLLCEVITKAMSLRKDFNRCIVGVGQLDTSKKGIVCSSVKEEKHDFNSPLPISTNAFIEDFEIRGRTH</sequence>
<dbReference type="PANTHER" id="PTHR33836:SF7">
    <property type="entry name" value="LOW-TEMPERATURE-INDUCED PROTEIN"/>
    <property type="match status" value="1"/>
</dbReference>
<accession>A0A8J5IK82</accession>
<gene>
    <name evidence="3" type="ORF">ZIOFF_001552</name>
</gene>
<dbReference type="Proteomes" id="UP000734854">
    <property type="component" value="Unassembled WGS sequence"/>
</dbReference>
<dbReference type="InterPro" id="IPR037491">
    <property type="entry name" value="LTI78/LTI65"/>
</dbReference>
<comment type="caution">
    <text evidence="3">The sequence shown here is derived from an EMBL/GenBank/DDBJ whole genome shotgun (WGS) entry which is preliminary data.</text>
</comment>
<dbReference type="EMBL" id="JACMSC010000001">
    <property type="protein sequence ID" value="KAG6536494.1"/>
    <property type="molecule type" value="Genomic_DNA"/>
</dbReference>
<feature type="domain" description="LTI65/LTI78 PGEED repeat" evidence="2">
    <location>
        <begin position="452"/>
        <end position="481"/>
    </location>
</feature>
<protein>
    <recommendedName>
        <fullName evidence="2">LTI65/LTI78 PGEED repeat domain-containing protein</fullName>
    </recommendedName>
</protein>
<feature type="compositionally biased region" description="Polar residues" evidence="1">
    <location>
        <begin position="16"/>
        <end position="44"/>
    </location>
</feature>
<organism evidence="3 4">
    <name type="scientific">Zingiber officinale</name>
    <name type="common">Ginger</name>
    <name type="synonym">Amomum zingiber</name>
    <dbReference type="NCBI Taxonomy" id="94328"/>
    <lineage>
        <taxon>Eukaryota</taxon>
        <taxon>Viridiplantae</taxon>
        <taxon>Streptophyta</taxon>
        <taxon>Embryophyta</taxon>
        <taxon>Tracheophyta</taxon>
        <taxon>Spermatophyta</taxon>
        <taxon>Magnoliopsida</taxon>
        <taxon>Liliopsida</taxon>
        <taxon>Zingiberales</taxon>
        <taxon>Zingiberaceae</taxon>
        <taxon>Zingiber</taxon>
    </lineage>
</organism>
<proteinExistence type="predicted"/>
<evidence type="ECO:0000313" key="3">
    <source>
        <dbReference type="EMBL" id="KAG6536494.1"/>
    </source>
</evidence>
<evidence type="ECO:0000259" key="2">
    <source>
        <dbReference type="Pfam" id="PF23399"/>
    </source>
</evidence>
<keyword evidence="4" id="KW-1185">Reference proteome</keyword>
<dbReference type="AlphaFoldDB" id="A0A8J5IK82"/>
<evidence type="ECO:0000256" key="1">
    <source>
        <dbReference type="SAM" id="MobiDB-lite"/>
    </source>
</evidence>
<feature type="region of interest" description="Disordered" evidence="1">
    <location>
        <begin position="1"/>
        <end position="44"/>
    </location>
</feature>
<dbReference type="Pfam" id="PF23399">
    <property type="entry name" value="LTI65_PGEED"/>
    <property type="match status" value="1"/>
</dbReference>